<evidence type="ECO:0000256" key="4">
    <source>
        <dbReference type="ARBA" id="ARBA00023125"/>
    </source>
</evidence>
<dbReference type="SUPFAM" id="SSF54171">
    <property type="entry name" value="DNA-binding domain"/>
    <property type="match status" value="1"/>
</dbReference>
<dbReference type="Gene3D" id="3.30.730.10">
    <property type="entry name" value="AP2/ERF domain"/>
    <property type="match status" value="1"/>
</dbReference>
<keyword evidence="9" id="KW-0675">Receptor</keyword>
<feature type="region of interest" description="Disordered" evidence="7">
    <location>
        <begin position="1"/>
        <end position="55"/>
    </location>
</feature>
<dbReference type="PROSITE" id="PS51032">
    <property type="entry name" value="AP2_ERF"/>
    <property type="match status" value="1"/>
</dbReference>
<keyword evidence="4" id="KW-0238">DNA-binding</keyword>
<evidence type="ECO:0000256" key="2">
    <source>
        <dbReference type="ARBA" id="ARBA00022745"/>
    </source>
</evidence>
<dbReference type="SMART" id="SM00380">
    <property type="entry name" value="AP2"/>
    <property type="match status" value="1"/>
</dbReference>
<dbReference type="CDD" id="cd00018">
    <property type="entry name" value="AP2"/>
    <property type="match status" value="1"/>
</dbReference>
<keyword evidence="6" id="KW-0539">Nucleus</keyword>
<dbReference type="PANTHER" id="PTHR31677:SF146">
    <property type="entry name" value="ETHYLENE-RESPONSIVE TRANSCRIPTION FACTOR ESR2"/>
    <property type="match status" value="1"/>
</dbReference>
<dbReference type="InterPro" id="IPR016177">
    <property type="entry name" value="DNA-bd_dom_sf"/>
</dbReference>
<proteinExistence type="predicted"/>
<evidence type="ECO:0000313" key="10">
    <source>
        <dbReference type="Proteomes" id="UP001341840"/>
    </source>
</evidence>
<evidence type="ECO:0000256" key="7">
    <source>
        <dbReference type="SAM" id="MobiDB-lite"/>
    </source>
</evidence>
<gene>
    <name evidence="9" type="primary">ESR1_4</name>
    <name evidence="9" type="ORF">PIB30_030383</name>
</gene>
<dbReference type="EMBL" id="JASCZI010211575">
    <property type="protein sequence ID" value="MED6194641.1"/>
    <property type="molecule type" value="Genomic_DNA"/>
</dbReference>
<evidence type="ECO:0000259" key="8">
    <source>
        <dbReference type="PROSITE" id="PS51032"/>
    </source>
</evidence>
<reference evidence="9 10" key="1">
    <citation type="journal article" date="2023" name="Plants (Basel)">
        <title>Bridging the Gap: Combining Genomics and Transcriptomics Approaches to Understand Stylosanthes scabra, an Orphan Legume from the Brazilian Caatinga.</title>
        <authorList>
            <person name="Ferreira-Neto J.R.C."/>
            <person name="da Silva M.D."/>
            <person name="Binneck E."/>
            <person name="de Melo N.F."/>
            <person name="da Silva R.H."/>
            <person name="de Melo A.L.T.M."/>
            <person name="Pandolfi V."/>
            <person name="Bustamante F.O."/>
            <person name="Brasileiro-Vidal A.C."/>
            <person name="Benko-Iseppon A.M."/>
        </authorList>
    </citation>
    <scope>NUCLEOTIDE SEQUENCE [LARGE SCALE GENOMIC DNA]</scope>
    <source>
        <tissue evidence="9">Leaves</tissue>
    </source>
</reference>
<dbReference type="Proteomes" id="UP001341840">
    <property type="component" value="Unassembled WGS sequence"/>
</dbReference>
<comment type="caution">
    <text evidence="9">The sequence shown here is derived from an EMBL/GenBank/DDBJ whole genome shotgun (WGS) entry which is preliminary data.</text>
</comment>
<comment type="subcellular location">
    <subcellularLocation>
        <location evidence="1">Nucleus</location>
    </subcellularLocation>
</comment>
<dbReference type="InterPro" id="IPR001471">
    <property type="entry name" value="AP2/ERF_dom"/>
</dbReference>
<evidence type="ECO:0000256" key="6">
    <source>
        <dbReference type="ARBA" id="ARBA00023242"/>
    </source>
</evidence>
<keyword evidence="10" id="KW-1185">Reference proteome</keyword>
<evidence type="ECO:0000256" key="3">
    <source>
        <dbReference type="ARBA" id="ARBA00023015"/>
    </source>
</evidence>
<evidence type="ECO:0000256" key="1">
    <source>
        <dbReference type="ARBA" id="ARBA00004123"/>
    </source>
</evidence>
<feature type="compositionally biased region" description="Basic and acidic residues" evidence="7">
    <location>
        <begin position="38"/>
        <end position="53"/>
    </location>
</feature>
<keyword evidence="3" id="KW-0805">Transcription regulation</keyword>
<evidence type="ECO:0000313" key="9">
    <source>
        <dbReference type="EMBL" id="MED6194641.1"/>
    </source>
</evidence>
<dbReference type="InterPro" id="IPR036955">
    <property type="entry name" value="AP2/ERF_dom_sf"/>
</dbReference>
<feature type="domain" description="AP2/ERF" evidence="8">
    <location>
        <begin position="14"/>
        <end position="84"/>
    </location>
</feature>
<dbReference type="PANTHER" id="PTHR31677">
    <property type="entry name" value="AP2 DOMAIN CLASS TRANSCRIPTION FACTOR"/>
    <property type="match status" value="1"/>
</dbReference>
<name>A0ABU6X975_9FABA</name>
<evidence type="ECO:0000256" key="5">
    <source>
        <dbReference type="ARBA" id="ARBA00023163"/>
    </source>
</evidence>
<keyword evidence="2" id="KW-0936">Ethylene signaling pathway</keyword>
<protein>
    <submittedName>
        <fullName evidence="9">Estrogen receptor</fullName>
    </submittedName>
</protein>
<sequence length="307" mass="33301">MLFHLQEAEPSKERPHGHHHPRSHEVQGCEAEAMGSLSHRDKGPSMQSKERRSLGTFDTAEEAARTYDCAAIVIHGLKAKTNFVYPSSVTAVANLLNQCDYLFATRQFSFPGHYNNQLLNSGCWADPFSSSSSSSSSFSSFSTFQKNLNFIKMLLVRDLIASSSSSYTNPSTLSSSFSHHLSYPKGSLVNSPHGRNVTKNNYTVPCPSSQELFQHSDSSSSGLLQEIVSSTLKNPKPSDESECVLLGNPISLSSSEGSCHLHTDSFPLLPPAVSTGDTMKKDDGFNVPLICIKMVSSCSNLEVAAGD</sequence>
<keyword evidence="5" id="KW-0804">Transcription</keyword>
<feature type="compositionally biased region" description="Basic and acidic residues" evidence="7">
    <location>
        <begin position="1"/>
        <end position="14"/>
    </location>
</feature>
<organism evidence="9 10">
    <name type="scientific">Stylosanthes scabra</name>
    <dbReference type="NCBI Taxonomy" id="79078"/>
    <lineage>
        <taxon>Eukaryota</taxon>
        <taxon>Viridiplantae</taxon>
        <taxon>Streptophyta</taxon>
        <taxon>Embryophyta</taxon>
        <taxon>Tracheophyta</taxon>
        <taxon>Spermatophyta</taxon>
        <taxon>Magnoliopsida</taxon>
        <taxon>eudicotyledons</taxon>
        <taxon>Gunneridae</taxon>
        <taxon>Pentapetalae</taxon>
        <taxon>rosids</taxon>
        <taxon>fabids</taxon>
        <taxon>Fabales</taxon>
        <taxon>Fabaceae</taxon>
        <taxon>Papilionoideae</taxon>
        <taxon>50 kb inversion clade</taxon>
        <taxon>dalbergioids sensu lato</taxon>
        <taxon>Dalbergieae</taxon>
        <taxon>Pterocarpus clade</taxon>
        <taxon>Stylosanthes</taxon>
    </lineage>
</organism>
<accession>A0ABU6X975</accession>